<organism evidence="2 3">
    <name type="scientific">Thecamonas trahens ATCC 50062</name>
    <dbReference type="NCBI Taxonomy" id="461836"/>
    <lineage>
        <taxon>Eukaryota</taxon>
        <taxon>Apusozoa</taxon>
        <taxon>Apusomonadida</taxon>
        <taxon>Apusomonadidae</taxon>
        <taxon>Thecamonas</taxon>
    </lineage>
</organism>
<feature type="domain" description="PH" evidence="1">
    <location>
        <begin position="29"/>
        <end position="164"/>
    </location>
</feature>
<keyword evidence="3" id="KW-1185">Reference proteome</keyword>
<reference evidence="2 3" key="1">
    <citation type="submission" date="2010-05" db="EMBL/GenBank/DDBJ databases">
        <title>The Genome Sequence of Thecamonas trahens ATCC 50062.</title>
        <authorList>
            <consortium name="The Broad Institute Genome Sequencing Platform"/>
            <person name="Russ C."/>
            <person name="Cuomo C."/>
            <person name="Shea T."/>
            <person name="Young S.K."/>
            <person name="Zeng Q."/>
            <person name="Koehrsen M."/>
            <person name="Haas B."/>
            <person name="Borodovsky M."/>
            <person name="Guigo R."/>
            <person name="Alvarado L."/>
            <person name="Berlin A."/>
            <person name="Bochicchio J."/>
            <person name="Borenstein D."/>
            <person name="Chapman S."/>
            <person name="Chen Z."/>
            <person name="Freedman E."/>
            <person name="Gellesch M."/>
            <person name="Goldberg J."/>
            <person name="Griggs A."/>
            <person name="Gujja S."/>
            <person name="Heilman E."/>
            <person name="Heiman D."/>
            <person name="Hepburn T."/>
            <person name="Howarth C."/>
            <person name="Jen D."/>
            <person name="Larson L."/>
            <person name="Mehta T."/>
            <person name="Park D."/>
            <person name="Pearson M."/>
            <person name="Roberts A."/>
            <person name="Saif S."/>
            <person name="Shenoy N."/>
            <person name="Sisk P."/>
            <person name="Stolte C."/>
            <person name="Sykes S."/>
            <person name="Thomson T."/>
            <person name="Walk T."/>
            <person name="White J."/>
            <person name="Yandava C."/>
            <person name="Burger G."/>
            <person name="Gray M.W."/>
            <person name="Holland P.W.H."/>
            <person name="King N."/>
            <person name="Lang F.B.F."/>
            <person name="Roger A.J."/>
            <person name="Ruiz-Trillo I."/>
            <person name="Lander E."/>
            <person name="Nusbaum C."/>
        </authorList>
    </citation>
    <scope>NUCLEOTIDE SEQUENCE [LARGE SCALE GENOMIC DNA]</scope>
    <source>
        <strain evidence="2 3">ATCC 50062</strain>
    </source>
</reference>
<dbReference type="GeneID" id="25567767"/>
<evidence type="ECO:0000313" key="2">
    <source>
        <dbReference type="EMBL" id="KNC53188.1"/>
    </source>
</evidence>
<dbReference type="EMBL" id="GL349479">
    <property type="protein sequence ID" value="KNC53188.1"/>
    <property type="molecule type" value="Genomic_DNA"/>
</dbReference>
<dbReference type="InterPro" id="IPR001849">
    <property type="entry name" value="PH_domain"/>
</dbReference>
<accession>A0A0L0DP40</accession>
<proteinExistence type="predicted"/>
<dbReference type="RefSeq" id="XP_013754660.1">
    <property type="nucleotide sequence ID" value="XM_013899206.1"/>
</dbReference>
<dbReference type="Proteomes" id="UP000054408">
    <property type="component" value="Unassembled WGS sequence"/>
</dbReference>
<evidence type="ECO:0000259" key="1">
    <source>
        <dbReference type="PROSITE" id="PS50003"/>
    </source>
</evidence>
<dbReference type="Gene3D" id="2.130.10.10">
    <property type="entry name" value="YVTN repeat-like/Quinoprotein amine dehydrogenase"/>
    <property type="match status" value="1"/>
</dbReference>
<gene>
    <name evidence="2" type="ORF">AMSG_09269</name>
</gene>
<dbReference type="SUPFAM" id="SSF50729">
    <property type="entry name" value="PH domain-like"/>
    <property type="match status" value="1"/>
</dbReference>
<dbReference type="SUPFAM" id="SSF50998">
    <property type="entry name" value="Quinoprotein alcohol dehydrogenase-like"/>
    <property type="match status" value="1"/>
</dbReference>
<name>A0A0L0DP40_THETB</name>
<dbReference type="SMART" id="SM00233">
    <property type="entry name" value="PH"/>
    <property type="match status" value="1"/>
</dbReference>
<dbReference type="Gene3D" id="2.30.29.30">
    <property type="entry name" value="Pleckstrin-homology domain (PH domain)/Phosphotyrosine-binding domain (PTB)"/>
    <property type="match status" value="1"/>
</dbReference>
<dbReference type="InterPro" id="IPR011047">
    <property type="entry name" value="Quinoprotein_ADH-like_sf"/>
</dbReference>
<protein>
    <recommendedName>
        <fullName evidence="1">PH domain-containing protein</fullName>
    </recommendedName>
</protein>
<dbReference type="InterPro" id="IPR011993">
    <property type="entry name" value="PH-like_dom_sf"/>
</dbReference>
<evidence type="ECO:0000313" key="3">
    <source>
        <dbReference type="Proteomes" id="UP000054408"/>
    </source>
</evidence>
<dbReference type="InterPro" id="IPR015943">
    <property type="entry name" value="WD40/YVTN_repeat-like_dom_sf"/>
</dbReference>
<dbReference type="AlphaFoldDB" id="A0A0L0DP40"/>
<dbReference type="PROSITE" id="PS50003">
    <property type="entry name" value="PH_DOMAIN"/>
    <property type="match status" value="1"/>
</dbReference>
<sequence length="631" mass="66791">MEAAEAESAVPDNDRMLVYVGEWTEEAETIEMSGMMTKSSGKTKVKGFDKRYFMLTRAALSYWKNEQAYIKAPSKKMKGRIELGSVCELKRRSAHPKLKKPLLALEPFELHTDAEADDVDAGGTDNNGGGSGSAVPGPARVYVLCGESAEDSARWFEAIRLAWLRHPKTMVRFSVIPPGLPPAKPQAPENKPNAFEARVTETEVVRQRVGAPGKLTVLTVSQAGQVFAGFDDDAGLFEWSPRKFAFEAVDGGSGRVTALAHGRADDSVLWASFGATSESSASVRRFSIPSCESGLAPFCDASVELGLPPGVTVEWLRFSEAESCVVAYGSDSSLTFVSSLTNSVAGRVTLEAPLAAAVLASEGSKLVGAYAGGVSRGALQVWRCAPEFGEHVAELSGAHAADASFAGQAALCAVGQGRVLSVGSDGVIALWNAAECVLEAKMMHPGHVPIGCAYSRAVGAVFSLARGVVAVWDAETLLARREIEVPVDVEHVTVLSDGGGVLVWGGDEVYAYDVASGAQLLKISPGLDVLAAPGDVGSSQAAAASESAMIVVASANSLLMRPRGARAVLELPYIEDRVESARRSMINLAEAQERWNAAVVAHQMEATTYDYCLAKHEELVQEFMVYLGTGA</sequence>
<dbReference type="Pfam" id="PF00169">
    <property type="entry name" value="PH"/>
    <property type="match status" value="1"/>
</dbReference>